<comment type="caution">
    <text evidence="8">The sequence shown here is derived from an EMBL/GenBank/DDBJ whole genome shotgun (WGS) entry which is preliminary data.</text>
</comment>
<dbReference type="GO" id="GO:0003723">
    <property type="term" value="F:RNA binding"/>
    <property type="evidence" value="ECO:0007669"/>
    <property type="project" value="InterPro"/>
</dbReference>
<dbReference type="GO" id="GO:0003677">
    <property type="term" value="F:DNA binding"/>
    <property type="evidence" value="ECO:0007669"/>
    <property type="project" value="UniProtKB-KW"/>
</dbReference>
<accession>A0A4C2A9M8</accession>
<keyword evidence="2" id="KW-0678">Repressor</keyword>
<evidence type="ECO:0000313" key="8">
    <source>
        <dbReference type="EMBL" id="GBP96053.1"/>
    </source>
</evidence>
<dbReference type="AlphaFoldDB" id="A0A4C2A9M8"/>
<keyword evidence="4" id="KW-0238">DNA-binding</keyword>
<organism evidence="8 9">
    <name type="scientific">Eumeta variegata</name>
    <name type="common">Bagworm moth</name>
    <name type="synonym">Eumeta japonica</name>
    <dbReference type="NCBI Taxonomy" id="151549"/>
    <lineage>
        <taxon>Eukaryota</taxon>
        <taxon>Metazoa</taxon>
        <taxon>Ecdysozoa</taxon>
        <taxon>Arthropoda</taxon>
        <taxon>Hexapoda</taxon>
        <taxon>Insecta</taxon>
        <taxon>Pterygota</taxon>
        <taxon>Neoptera</taxon>
        <taxon>Endopterygota</taxon>
        <taxon>Lepidoptera</taxon>
        <taxon>Glossata</taxon>
        <taxon>Ditrysia</taxon>
        <taxon>Tineoidea</taxon>
        <taxon>Psychidae</taxon>
        <taxon>Oiketicinae</taxon>
        <taxon>Eumeta</taxon>
    </lineage>
</organism>
<comment type="subcellular location">
    <subcellularLocation>
        <location evidence="1">Nucleus</location>
    </subcellularLocation>
</comment>
<evidence type="ECO:0000259" key="7">
    <source>
        <dbReference type="PROSITE" id="PS51148"/>
    </source>
</evidence>
<dbReference type="STRING" id="151549.A0A4C2A9M8"/>
<dbReference type="InterPro" id="IPR036096">
    <property type="entry name" value="Ataxin_AXH_dom_sf"/>
</dbReference>
<feature type="domain" description="AXH" evidence="7">
    <location>
        <begin position="169"/>
        <end position="268"/>
    </location>
</feature>
<dbReference type="Proteomes" id="UP000299102">
    <property type="component" value="Unassembled WGS sequence"/>
</dbReference>
<dbReference type="GO" id="GO:0006355">
    <property type="term" value="P:regulation of DNA-templated transcription"/>
    <property type="evidence" value="ECO:0007669"/>
    <property type="project" value="InterPro"/>
</dbReference>
<evidence type="ECO:0000256" key="6">
    <source>
        <dbReference type="ARBA" id="ARBA00023242"/>
    </source>
</evidence>
<dbReference type="GO" id="GO:0005634">
    <property type="term" value="C:nucleus"/>
    <property type="evidence" value="ECO:0007669"/>
    <property type="project" value="UniProtKB-SubCell"/>
</dbReference>
<evidence type="ECO:0000256" key="1">
    <source>
        <dbReference type="ARBA" id="ARBA00004123"/>
    </source>
</evidence>
<evidence type="ECO:0000256" key="5">
    <source>
        <dbReference type="ARBA" id="ARBA00023163"/>
    </source>
</evidence>
<dbReference type="PANTHER" id="PTHR13392:SF13">
    <property type="entry name" value="AXH DOMAIN-CONTAINING PROTEIN"/>
    <property type="match status" value="1"/>
</dbReference>
<dbReference type="InterPro" id="IPR043404">
    <property type="entry name" value="ATAXIN1-like"/>
</dbReference>
<dbReference type="PANTHER" id="PTHR13392">
    <property type="entry name" value="ATAXIN 1"/>
    <property type="match status" value="1"/>
</dbReference>
<dbReference type="EMBL" id="BGZK01002726">
    <property type="protein sequence ID" value="GBP96053.1"/>
    <property type="molecule type" value="Genomic_DNA"/>
</dbReference>
<reference evidence="8 9" key="1">
    <citation type="journal article" date="2019" name="Commun. Biol.">
        <title>The bagworm genome reveals a unique fibroin gene that provides high tensile strength.</title>
        <authorList>
            <person name="Kono N."/>
            <person name="Nakamura H."/>
            <person name="Ohtoshi R."/>
            <person name="Tomita M."/>
            <person name="Numata K."/>
            <person name="Arakawa K."/>
        </authorList>
    </citation>
    <scope>NUCLEOTIDE SEQUENCE [LARGE SCALE GENOMIC DNA]</scope>
</reference>
<evidence type="ECO:0000256" key="2">
    <source>
        <dbReference type="ARBA" id="ARBA00022491"/>
    </source>
</evidence>
<gene>
    <name evidence="8" type="primary">Atxn1</name>
    <name evidence="8" type="ORF">EVAR_67332_1</name>
</gene>
<sequence>MLLSMEHPSCFLVPYMLLTPPYMAGLPLHTPLSPNETYLKAIQAAACGVYSPTALAPPSSSASVIPPLIPAKPSAMRNPTGASLMKLSNNNKEKDYHHLTSLSSQTVVRSNATNNTTGTYLNDKVNERLTGAKAANDSHFKVPNGKEGSLKHRILRPSSSNDTEQTTKTPVMRTYSTSTNFKRGNYIELANGTLRRVEDMRTEDFIQCAERSPNHQLAESTVVKINTSLPTTAVITFSYDKNRSKVDMEVSLEHPFFVYGQGWASCNP</sequence>
<proteinExistence type="predicted"/>
<keyword evidence="3" id="KW-0805">Transcription regulation</keyword>
<dbReference type="Pfam" id="PF08517">
    <property type="entry name" value="AXH"/>
    <property type="match status" value="1"/>
</dbReference>
<dbReference type="SUPFAM" id="SSF102031">
    <property type="entry name" value="AXH domain"/>
    <property type="match status" value="1"/>
</dbReference>
<evidence type="ECO:0000313" key="9">
    <source>
        <dbReference type="Proteomes" id="UP000299102"/>
    </source>
</evidence>
<dbReference type="PROSITE" id="PS51148">
    <property type="entry name" value="AXH"/>
    <property type="match status" value="1"/>
</dbReference>
<dbReference type="OrthoDB" id="10000452at2759"/>
<dbReference type="InterPro" id="IPR003652">
    <property type="entry name" value="Ataxin_AXH_dom"/>
</dbReference>
<keyword evidence="9" id="KW-1185">Reference proteome</keyword>
<evidence type="ECO:0000256" key="3">
    <source>
        <dbReference type="ARBA" id="ARBA00023015"/>
    </source>
</evidence>
<name>A0A4C2A9M8_EUMVA</name>
<evidence type="ECO:0000256" key="4">
    <source>
        <dbReference type="ARBA" id="ARBA00023125"/>
    </source>
</evidence>
<protein>
    <submittedName>
        <fullName evidence="8">Ataxin-1</fullName>
    </submittedName>
</protein>
<keyword evidence="6" id="KW-0539">Nucleus</keyword>
<dbReference type="SMART" id="SM00536">
    <property type="entry name" value="AXH"/>
    <property type="match status" value="1"/>
</dbReference>
<keyword evidence="5" id="KW-0804">Transcription</keyword>